<gene>
    <name evidence="18" type="ORF">PARMNEM_LOCUS21881</name>
</gene>
<dbReference type="Proteomes" id="UP001314205">
    <property type="component" value="Unassembled WGS sequence"/>
</dbReference>
<evidence type="ECO:0000256" key="10">
    <source>
        <dbReference type="ARBA" id="ARBA00048680"/>
    </source>
</evidence>
<proteinExistence type="inferred from homology"/>
<evidence type="ECO:0000256" key="6">
    <source>
        <dbReference type="ARBA" id="ARBA00023136"/>
    </source>
</evidence>
<sequence>MLLPIFHLFAAAIDSYVMWYDQNYVELPVHNELLKDFPLKSRSLFLTIWCLIMQIAYHTIAFLNDIIGSNDPSPKKKPLIRLIKDTLFSLAFPIAIYVSVAFWSIYAVDKDLIFPDVIEKLYPTWMNHVMHTTVAIFMFLELILTSRSYPSRAVGISITLAFSMSYIAWLLIIYFKSGEWAYPFLNILSWPLRIVFFVISTIVILGVYVFSEKLNYLLLPGSQRDAKKLKKR</sequence>
<evidence type="ECO:0000256" key="5">
    <source>
        <dbReference type="ARBA" id="ARBA00022989"/>
    </source>
</evidence>
<comment type="caution">
    <text evidence="18">The sequence shown here is derived from an EMBL/GenBank/DDBJ whole genome shotgun (WGS) entry which is preliminary data.</text>
</comment>
<evidence type="ECO:0000313" key="19">
    <source>
        <dbReference type="Proteomes" id="UP001314205"/>
    </source>
</evidence>
<comment type="catalytic activity">
    <reaction evidence="13">
        <text>9-octadecanoyloxy-octadecanoate + H2O = 9-hydroxy-octadecanoate + octadecanoate + H(+)</text>
        <dbReference type="Rhea" id="RHEA:52096"/>
        <dbReference type="ChEBI" id="CHEBI:15377"/>
        <dbReference type="ChEBI" id="CHEBI:15378"/>
        <dbReference type="ChEBI" id="CHEBI:25629"/>
        <dbReference type="ChEBI" id="CHEBI:136286"/>
        <dbReference type="ChEBI" id="CHEBI:136373"/>
    </reaction>
    <physiologicalReaction direction="left-to-right" evidence="13">
        <dbReference type="Rhea" id="RHEA:52097"/>
    </physiologicalReaction>
</comment>
<dbReference type="GO" id="GO:0012505">
    <property type="term" value="C:endomembrane system"/>
    <property type="evidence" value="ECO:0007669"/>
    <property type="project" value="UniProtKB-SubCell"/>
</dbReference>
<evidence type="ECO:0000256" key="11">
    <source>
        <dbReference type="ARBA" id="ARBA00048701"/>
    </source>
</evidence>
<dbReference type="AlphaFoldDB" id="A0AAV1M8N1"/>
<feature type="transmembrane region" description="Helical" evidence="17">
    <location>
        <begin position="153"/>
        <end position="175"/>
    </location>
</feature>
<evidence type="ECO:0000256" key="16">
    <source>
        <dbReference type="ARBA" id="ARBA00049428"/>
    </source>
</evidence>
<evidence type="ECO:0000256" key="2">
    <source>
        <dbReference type="ARBA" id="ARBA00004127"/>
    </source>
</evidence>
<evidence type="ECO:0008006" key="20">
    <source>
        <dbReference type="Google" id="ProtNLM"/>
    </source>
</evidence>
<evidence type="ECO:0000256" key="4">
    <source>
        <dbReference type="ARBA" id="ARBA00022692"/>
    </source>
</evidence>
<name>A0AAV1M8N1_9NEOP</name>
<comment type="catalytic activity">
    <reaction evidence="9">
        <text>9-hexadecanoyloxy-octadecanoate + H2O = 9-hydroxy-octadecanoate + hexadecanoate + H(+)</text>
        <dbReference type="Rhea" id="RHEA:52052"/>
        <dbReference type="ChEBI" id="CHEBI:7896"/>
        <dbReference type="ChEBI" id="CHEBI:15377"/>
        <dbReference type="ChEBI" id="CHEBI:15378"/>
        <dbReference type="ChEBI" id="CHEBI:83670"/>
        <dbReference type="ChEBI" id="CHEBI:136286"/>
    </reaction>
    <physiologicalReaction direction="left-to-right" evidence="9">
        <dbReference type="Rhea" id="RHEA:52053"/>
    </physiologicalReaction>
</comment>
<feature type="transmembrane region" description="Helical" evidence="17">
    <location>
        <begin position="44"/>
        <end position="67"/>
    </location>
</feature>
<evidence type="ECO:0000313" key="18">
    <source>
        <dbReference type="EMBL" id="CAK1603520.1"/>
    </source>
</evidence>
<evidence type="ECO:0000256" key="14">
    <source>
        <dbReference type="ARBA" id="ARBA00049296"/>
    </source>
</evidence>
<evidence type="ECO:0000256" key="17">
    <source>
        <dbReference type="SAM" id="Phobius"/>
    </source>
</evidence>
<comment type="catalytic activity">
    <reaction evidence="15">
        <text>13-(9Z-hexadecenoyloxy)-octadecanoate + H2O = 13-hydroxy-octadecanoate + (9Z)-hexadecenoate + H(+)</text>
        <dbReference type="Rhea" id="RHEA:52076"/>
        <dbReference type="ChEBI" id="CHEBI:15377"/>
        <dbReference type="ChEBI" id="CHEBI:15378"/>
        <dbReference type="ChEBI" id="CHEBI:32372"/>
        <dbReference type="ChEBI" id="CHEBI:136304"/>
        <dbReference type="ChEBI" id="CHEBI:136315"/>
    </reaction>
    <physiologicalReaction direction="left-to-right" evidence="15">
        <dbReference type="Rhea" id="RHEA:52077"/>
    </physiologicalReaction>
</comment>
<evidence type="ECO:0000256" key="7">
    <source>
        <dbReference type="ARBA" id="ARBA00047368"/>
    </source>
</evidence>
<comment type="catalytic activity">
    <reaction evidence="8">
        <text>13-octadecanoyloxy-octadecanoate + H2O = 13-hydroxy-octadecanoate + octadecanoate + H(+)</text>
        <dbReference type="Rhea" id="RHEA:52084"/>
        <dbReference type="ChEBI" id="CHEBI:15377"/>
        <dbReference type="ChEBI" id="CHEBI:15378"/>
        <dbReference type="ChEBI" id="CHEBI:25629"/>
        <dbReference type="ChEBI" id="CHEBI:136304"/>
        <dbReference type="ChEBI" id="CHEBI:136335"/>
    </reaction>
    <physiologicalReaction direction="left-to-right" evidence="8">
        <dbReference type="Rhea" id="RHEA:52085"/>
    </physiologicalReaction>
</comment>
<dbReference type="PANTHER" id="PTHR10989:SF16">
    <property type="entry name" value="AT02829P-RELATED"/>
    <property type="match status" value="1"/>
</dbReference>
<dbReference type="PANTHER" id="PTHR10989">
    <property type="entry name" value="ANDROGEN-INDUCED PROTEIN 1-RELATED"/>
    <property type="match status" value="1"/>
</dbReference>
<dbReference type="Pfam" id="PF04750">
    <property type="entry name" value="Far-17a_AIG1"/>
    <property type="match status" value="1"/>
</dbReference>
<comment type="catalytic activity">
    <reaction evidence="12">
        <text>9-(9Z-octadecenoyloxy)-octadecanoate + H2O = 9-hydroxy-octadecanoate + (9Z)-octadecenoate + H(+)</text>
        <dbReference type="Rhea" id="RHEA:52048"/>
        <dbReference type="ChEBI" id="CHEBI:15377"/>
        <dbReference type="ChEBI" id="CHEBI:15378"/>
        <dbReference type="ChEBI" id="CHEBI:30823"/>
        <dbReference type="ChEBI" id="CHEBI:136282"/>
        <dbReference type="ChEBI" id="CHEBI:136286"/>
    </reaction>
    <physiologicalReaction direction="left-to-right" evidence="12">
        <dbReference type="Rhea" id="RHEA:52049"/>
    </physiologicalReaction>
</comment>
<evidence type="ECO:0000256" key="12">
    <source>
        <dbReference type="ARBA" id="ARBA00048800"/>
    </source>
</evidence>
<protein>
    <recommendedName>
        <fullName evidence="20">Androgen-dependent TFPI-regulating protein</fullName>
    </recommendedName>
</protein>
<evidence type="ECO:0000256" key="13">
    <source>
        <dbReference type="ARBA" id="ARBA00049221"/>
    </source>
</evidence>
<comment type="catalytic activity">
    <reaction evidence="1">
        <text>9-(9Z-hexadecenoyloxy)-octadecanoate + H2O = (9Z)-hexadecenoate + 9-hydroxy-octadecanoate + H(+)</text>
        <dbReference type="Rhea" id="RHEA:52068"/>
        <dbReference type="ChEBI" id="CHEBI:15377"/>
        <dbReference type="ChEBI" id="CHEBI:15378"/>
        <dbReference type="ChEBI" id="CHEBI:32372"/>
        <dbReference type="ChEBI" id="CHEBI:136286"/>
        <dbReference type="ChEBI" id="CHEBI:136309"/>
    </reaction>
    <physiologicalReaction direction="left-to-right" evidence="1">
        <dbReference type="Rhea" id="RHEA:52069"/>
    </physiologicalReaction>
</comment>
<comment type="subcellular location">
    <subcellularLocation>
        <location evidence="2">Endomembrane system</location>
        <topology evidence="2">Multi-pass membrane protein</topology>
    </subcellularLocation>
</comment>
<evidence type="ECO:0000256" key="1">
    <source>
        <dbReference type="ARBA" id="ARBA00000923"/>
    </source>
</evidence>
<feature type="transmembrane region" description="Helical" evidence="17">
    <location>
        <begin position="187"/>
        <end position="210"/>
    </location>
</feature>
<dbReference type="EMBL" id="CAVLGL010000148">
    <property type="protein sequence ID" value="CAK1603520.1"/>
    <property type="molecule type" value="Genomic_DNA"/>
</dbReference>
<comment type="catalytic activity">
    <reaction evidence="14">
        <text>13-(9Z-octadecenoyloxy)-octadecanoate + H2O = 13-hydroxy-octadecanoate + (9Z)-octadecenoate + H(+)</text>
        <dbReference type="Rhea" id="RHEA:52064"/>
        <dbReference type="ChEBI" id="CHEBI:15377"/>
        <dbReference type="ChEBI" id="CHEBI:15378"/>
        <dbReference type="ChEBI" id="CHEBI:30823"/>
        <dbReference type="ChEBI" id="CHEBI:136303"/>
        <dbReference type="ChEBI" id="CHEBI:136304"/>
    </reaction>
    <physiologicalReaction direction="left-to-right" evidence="14">
        <dbReference type="Rhea" id="RHEA:52065"/>
    </physiologicalReaction>
</comment>
<comment type="catalytic activity">
    <reaction evidence="10">
        <text>12-octadecanoyloxy-octadecanoate + H2O = 12-hydroxyoctadecanoate + octadecanoate + H(+)</text>
        <dbReference type="Rhea" id="RHEA:52080"/>
        <dbReference type="ChEBI" id="CHEBI:15377"/>
        <dbReference type="ChEBI" id="CHEBI:15378"/>
        <dbReference type="ChEBI" id="CHEBI:25629"/>
        <dbReference type="ChEBI" id="CHEBI:84201"/>
        <dbReference type="ChEBI" id="CHEBI:136330"/>
    </reaction>
    <physiologicalReaction direction="left-to-right" evidence="10">
        <dbReference type="Rhea" id="RHEA:52081"/>
    </physiologicalReaction>
</comment>
<keyword evidence="5 17" id="KW-1133">Transmembrane helix</keyword>
<feature type="transmembrane region" description="Helical" evidence="17">
    <location>
        <begin position="128"/>
        <end position="146"/>
    </location>
</feature>
<evidence type="ECO:0000256" key="15">
    <source>
        <dbReference type="ARBA" id="ARBA00049322"/>
    </source>
</evidence>
<evidence type="ECO:0000256" key="8">
    <source>
        <dbReference type="ARBA" id="ARBA00047427"/>
    </source>
</evidence>
<evidence type="ECO:0000256" key="9">
    <source>
        <dbReference type="ARBA" id="ARBA00047863"/>
    </source>
</evidence>
<comment type="catalytic activity">
    <reaction evidence="11">
        <text>12-(9Z-octadecenoyloxy)-octadecanoate + H2O = 12-hydroxyoctadecanoate + (9Z)-octadecenoate + H(+)</text>
        <dbReference type="Rhea" id="RHEA:52060"/>
        <dbReference type="ChEBI" id="CHEBI:15377"/>
        <dbReference type="ChEBI" id="CHEBI:15378"/>
        <dbReference type="ChEBI" id="CHEBI:30823"/>
        <dbReference type="ChEBI" id="CHEBI:84201"/>
        <dbReference type="ChEBI" id="CHEBI:136302"/>
    </reaction>
    <physiologicalReaction direction="left-to-right" evidence="11">
        <dbReference type="Rhea" id="RHEA:52061"/>
    </physiologicalReaction>
</comment>
<feature type="transmembrane region" description="Helical" evidence="17">
    <location>
        <begin position="87"/>
        <end position="108"/>
    </location>
</feature>
<comment type="similarity">
    <text evidence="3">Belongs to the AIG1 family.</text>
</comment>
<reference evidence="18 19" key="1">
    <citation type="submission" date="2023-11" db="EMBL/GenBank/DDBJ databases">
        <authorList>
            <person name="Hedman E."/>
            <person name="Englund M."/>
            <person name="Stromberg M."/>
            <person name="Nyberg Akerstrom W."/>
            <person name="Nylinder S."/>
            <person name="Jareborg N."/>
            <person name="Kallberg Y."/>
            <person name="Kronander E."/>
        </authorList>
    </citation>
    <scope>NUCLEOTIDE SEQUENCE [LARGE SCALE GENOMIC DNA]</scope>
</reference>
<comment type="catalytic activity">
    <reaction evidence="16">
        <text>12-(9Z-hexadecenoyloxy)-octadecanoate + H2O = 12-hydroxyoctadecanoate + (9Z)-hexadecenoate + H(+)</text>
        <dbReference type="Rhea" id="RHEA:52072"/>
        <dbReference type="ChEBI" id="CHEBI:15377"/>
        <dbReference type="ChEBI" id="CHEBI:15378"/>
        <dbReference type="ChEBI" id="CHEBI:32372"/>
        <dbReference type="ChEBI" id="CHEBI:84201"/>
        <dbReference type="ChEBI" id="CHEBI:136312"/>
    </reaction>
    <physiologicalReaction direction="left-to-right" evidence="16">
        <dbReference type="Rhea" id="RHEA:52073"/>
    </physiologicalReaction>
</comment>
<comment type="catalytic activity">
    <reaction evidence="7">
        <text>12-hexadecanoyloxy-octadecanoate + H2O = 12-hydroxyoctadecanoate + hexadecanoate + H(+)</text>
        <dbReference type="Rhea" id="RHEA:52056"/>
        <dbReference type="ChEBI" id="CHEBI:7896"/>
        <dbReference type="ChEBI" id="CHEBI:15377"/>
        <dbReference type="ChEBI" id="CHEBI:15378"/>
        <dbReference type="ChEBI" id="CHEBI:83677"/>
        <dbReference type="ChEBI" id="CHEBI:84201"/>
    </reaction>
    <physiologicalReaction direction="left-to-right" evidence="7">
        <dbReference type="Rhea" id="RHEA:52057"/>
    </physiologicalReaction>
</comment>
<keyword evidence="6 17" id="KW-0472">Membrane</keyword>
<evidence type="ECO:0000256" key="3">
    <source>
        <dbReference type="ARBA" id="ARBA00009300"/>
    </source>
</evidence>
<accession>A0AAV1M8N1</accession>
<keyword evidence="4 17" id="KW-0812">Transmembrane</keyword>
<organism evidence="18 19">
    <name type="scientific">Parnassius mnemosyne</name>
    <name type="common">clouded apollo</name>
    <dbReference type="NCBI Taxonomy" id="213953"/>
    <lineage>
        <taxon>Eukaryota</taxon>
        <taxon>Metazoa</taxon>
        <taxon>Ecdysozoa</taxon>
        <taxon>Arthropoda</taxon>
        <taxon>Hexapoda</taxon>
        <taxon>Insecta</taxon>
        <taxon>Pterygota</taxon>
        <taxon>Neoptera</taxon>
        <taxon>Endopterygota</taxon>
        <taxon>Lepidoptera</taxon>
        <taxon>Glossata</taxon>
        <taxon>Ditrysia</taxon>
        <taxon>Papilionoidea</taxon>
        <taxon>Papilionidae</taxon>
        <taxon>Parnassiinae</taxon>
        <taxon>Parnassini</taxon>
        <taxon>Parnassius</taxon>
        <taxon>Driopa</taxon>
    </lineage>
</organism>
<dbReference type="GO" id="GO:0016020">
    <property type="term" value="C:membrane"/>
    <property type="evidence" value="ECO:0007669"/>
    <property type="project" value="InterPro"/>
</dbReference>
<keyword evidence="19" id="KW-1185">Reference proteome</keyword>
<dbReference type="InterPro" id="IPR006838">
    <property type="entry name" value="ADTRP_AIG1"/>
</dbReference>